<organism evidence="4 5">
    <name type="scientific">Priestia veravalensis</name>
    <dbReference type="NCBI Taxonomy" id="1414648"/>
    <lineage>
        <taxon>Bacteria</taxon>
        <taxon>Bacillati</taxon>
        <taxon>Bacillota</taxon>
        <taxon>Bacilli</taxon>
        <taxon>Bacillales</taxon>
        <taxon>Bacillaceae</taxon>
        <taxon>Priestia</taxon>
    </lineage>
</organism>
<comment type="caution">
    <text evidence="4">The sequence shown here is derived from an EMBL/GenBank/DDBJ whole genome shotgun (WGS) entry which is preliminary data.</text>
</comment>
<proteinExistence type="predicted"/>
<dbReference type="InterPro" id="IPR016181">
    <property type="entry name" value="Acyl_CoA_acyltransferase"/>
</dbReference>
<dbReference type="Gene3D" id="3.40.630.30">
    <property type="match status" value="1"/>
</dbReference>
<evidence type="ECO:0000313" key="4">
    <source>
        <dbReference type="EMBL" id="KSU89388.1"/>
    </source>
</evidence>
<dbReference type="CDD" id="cd04301">
    <property type="entry name" value="NAT_SF"/>
    <property type="match status" value="1"/>
</dbReference>
<name>A0A0V8JR77_9BACI</name>
<dbReference type="GO" id="GO:0016747">
    <property type="term" value="F:acyltransferase activity, transferring groups other than amino-acyl groups"/>
    <property type="evidence" value="ECO:0007669"/>
    <property type="project" value="InterPro"/>
</dbReference>
<reference evidence="4 5" key="1">
    <citation type="submission" date="2015-11" db="EMBL/GenBank/DDBJ databases">
        <title>Bacillus caseinolyticus sp nov.</title>
        <authorList>
            <person name="Dastager S.G."/>
            <person name="Mawlankar R."/>
        </authorList>
    </citation>
    <scope>NUCLEOTIDE SEQUENCE [LARGE SCALE GENOMIC DNA]</scope>
    <source>
        <strain evidence="4 5">SGD-V-76</strain>
    </source>
</reference>
<evidence type="ECO:0000259" key="3">
    <source>
        <dbReference type="PROSITE" id="PS51186"/>
    </source>
</evidence>
<dbReference type="PANTHER" id="PTHR43877">
    <property type="entry name" value="AMINOALKYLPHOSPHONATE N-ACETYLTRANSFERASE-RELATED-RELATED"/>
    <property type="match status" value="1"/>
</dbReference>
<dbReference type="EMBL" id="LNQP01000005">
    <property type="protein sequence ID" value="KSU89388.1"/>
    <property type="molecule type" value="Genomic_DNA"/>
</dbReference>
<dbReference type="InterPro" id="IPR050832">
    <property type="entry name" value="Bact_Acetyltransf"/>
</dbReference>
<dbReference type="AlphaFoldDB" id="A0A0V8JR77"/>
<gene>
    <name evidence="4" type="ORF">AS180_02210</name>
</gene>
<keyword evidence="1" id="KW-0808">Transferase</keyword>
<dbReference type="InterPro" id="IPR000182">
    <property type="entry name" value="GNAT_dom"/>
</dbReference>
<protein>
    <recommendedName>
        <fullName evidence="3">N-acetyltransferase domain-containing protein</fullName>
    </recommendedName>
</protein>
<dbReference type="PROSITE" id="PS51186">
    <property type="entry name" value="GNAT"/>
    <property type="match status" value="1"/>
</dbReference>
<sequence>MQFMKANFSHINSISTLYIDSWKTTYRDLVPDSYLEKLSYQESEEKWSNFLQKDGASIVAAFSDQQTIVAFGAYEQYSHSSHKGELVALYISEGTQGQGLGTLLMDFIKRDLYSLGVQSIDIWALGKNKRAVNFYKRQGARFVKNQPHEFDGVFLDDVLYTYDLTNNKTCRS</sequence>
<dbReference type="SUPFAM" id="SSF55729">
    <property type="entry name" value="Acyl-CoA N-acyltransferases (Nat)"/>
    <property type="match status" value="1"/>
</dbReference>
<keyword evidence="5" id="KW-1185">Reference proteome</keyword>
<evidence type="ECO:0000256" key="2">
    <source>
        <dbReference type="ARBA" id="ARBA00023315"/>
    </source>
</evidence>
<keyword evidence="2" id="KW-0012">Acyltransferase</keyword>
<evidence type="ECO:0000256" key="1">
    <source>
        <dbReference type="ARBA" id="ARBA00022679"/>
    </source>
</evidence>
<evidence type="ECO:0000313" key="5">
    <source>
        <dbReference type="Proteomes" id="UP000053681"/>
    </source>
</evidence>
<dbReference type="Pfam" id="PF00583">
    <property type="entry name" value="Acetyltransf_1"/>
    <property type="match status" value="1"/>
</dbReference>
<dbReference type="Proteomes" id="UP000053681">
    <property type="component" value="Unassembled WGS sequence"/>
</dbReference>
<feature type="domain" description="N-acetyltransferase" evidence="3">
    <location>
        <begin position="9"/>
        <end position="165"/>
    </location>
</feature>
<accession>A0A0V8JR77</accession>